<evidence type="ECO:0000313" key="3">
    <source>
        <dbReference type="EMBL" id="CAF1658758.1"/>
    </source>
</evidence>
<protein>
    <submittedName>
        <fullName evidence="2">Uncharacterized protein</fullName>
    </submittedName>
</protein>
<keyword evidence="4" id="KW-1185">Reference proteome</keyword>
<evidence type="ECO:0000313" key="2">
    <source>
        <dbReference type="EMBL" id="CAF1549810.1"/>
    </source>
</evidence>
<accession>A0A815WSP4</accession>
<dbReference type="EMBL" id="CAJNOJ010001355">
    <property type="protein sequence ID" value="CAF1549810.1"/>
    <property type="molecule type" value="Genomic_DNA"/>
</dbReference>
<sequence>MNLNNQKEFVVNKILSVNSPTKNRTFSQLTTIDTISNQTLLVSKDFQENHNTSLSRTPRQKPYEQQVNRGQQHEKQTHPYNVTTHSHHPFIHRRSPSIFRFHPWYKEDVFYSDDYSQQQLLEYESSNERELSVLLQDEIDQINQIEAFANMIREQQIQQEQLNHQESTTPPEELEAIQDQTEQLIQIDIVQQIKNGGTKRTQQRRTHSKRAMGRIKLYNPAIILKLTFSHNSSYEIYLSSNSHRSKYVTIIFTSVSPIQDGGWYSTANAVCDTVDDNVFLN</sequence>
<comment type="caution">
    <text evidence="2">The sequence shown here is derived from an EMBL/GenBank/DDBJ whole genome shotgun (WGS) entry which is preliminary data.</text>
</comment>
<evidence type="ECO:0000313" key="4">
    <source>
        <dbReference type="Proteomes" id="UP000663828"/>
    </source>
</evidence>
<evidence type="ECO:0000256" key="1">
    <source>
        <dbReference type="SAM" id="MobiDB-lite"/>
    </source>
</evidence>
<dbReference type="Proteomes" id="UP000663828">
    <property type="component" value="Unassembled WGS sequence"/>
</dbReference>
<dbReference type="AlphaFoldDB" id="A0A815WSP4"/>
<reference evidence="2" key="1">
    <citation type="submission" date="2021-02" db="EMBL/GenBank/DDBJ databases">
        <authorList>
            <person name="Nowell W R."/>
        </authorList>
    </citation>
    <scope>NUCLEOTIDE SEQUENCE</scope>
</reference>
<dbReference type="EMBL" id="CAJNOR010011058">
    <property type="protein sequence ID" value="CAF1658758.1"/>
    <property type="molecule type" value="Genomic_DNA"/>
</dbReference>
<name>A0A815WSP4_ADIRI</name>
<organism evidence="2 5">
    <name type="scientific">Adineta ricciae</name>
    <name type="common">Rotifer</name>
    <dbReference type="NCBI Taxonomy" id="249248"/>
    <lineage>
        <taxon>Eukaryota</taxon>
        <taxon>Metazoa</taxon>
        <taxon>Spiralia</taxon>
        <taxon>Gnathifera</taxon>
        <taxon>Rotifera</taxon>
        <taxon>Eurotatoria</taxon>
        <taxon>Bdelloidea</taxon>
        <taxon>Adinetida</taxon>
        <taxon>Adinetidae</taxon>
        <taxon>Adineta</taxon>
    </lineage>
</organism>
<gene>
    <name evidence="2" type="ORF">EDS130_LOCUS45923</name>
    <name evidence="3" type="ORF">XAT740_LOCUS56436</name>
</gene>
<dbReference type="Proteomes" id="UP000663852">
    <property type="component" value="Unassembled WGS sequence"/>
</dbReference>
<evidence type="ECO:0000313" key="5">
    <source>
        <dbReference type="Proteomes" id="UP000663852"/>
    </source>
</evidence>
<feature type="region of interest" description="Disordered" evidence="1">
    <location>
        <begin position="69"/>
        <end position="88"/>
    </location>
</feature>
<proteinExistence type="predicted"/>